<comment type="similarity">
    <text evidence="2 9">Belongs to the methyltransferase superfamily. RRP8 family.</text>
</comment>
<keyword evidence="12" id="KW-1185">Reference proteome</keyword>
<dbReference type="InterPro" id="IPR007823">
    <property type="entry name" value="RRP8"/>
</dbReference>
<gene>
    <name evidence="11" type="ORF">BJ878DRAFT_496772</name>
</gene>
<dbReference type="SUPFAM" id="SSF53335">
    <property type="entry name" value="S-adenosyl-L-methionine-dependent methyltransferases"/>
    <property type="match status" value="1"/>
</dbReference>
<feature type="region of interest" description="Disordered" evidence="10">
    <location>
        <begin position="247"/>
        <end position="274"/>
    </location>
</feature>
<accession>A0A9P8CH47</accession>
<evidence type="ECO:0000256" key="6">
    <source>
        <dbReference type="ARBA" id="ARBA00022691"/>
    </source>
</evidence>
<evidence type="ECO:0000256" key="10">
    <source>
        <dbReference type="SAM" id="MobiDB-lite"/>
    </source>
</evidence>
<evidence type="ECO:0000256" key="5">
    <source>
        <dbReference type="ARBA" id="ARBA00022679"/>
    </source>
</evidence>
<protein>
    <recommendedName>
        <fullName evidence="8 9">Ribosomal RNA-processing protein 8</fullName>
        <ecNumber evidence="9">2.1.1.-</ecNumber>
    </recommendedName>
</protein>
<dbReference type="FunFam" id="1.10.10.2150:FF:000001">
    <property type="entry name" value="Ribosomal RNA-processing protein 8"/>
    <property type="match status" value="1"/>
</dbReference>
<feature type="compositionally biased region" description="Basic residues" evidence="10">
    <location>
        <begin position="113"/>
        <end position="131"/>
    </location>
</feature>
<evidence type="ECO:0000256" key="9">
    <source>
        <dbReference type="RuleBase" id="RU365074"/>
    </source>
</evidence>
<feature type="region of interest" description="Disordered" evidence="10">
    <location>
        <begin position="1"/>
        <end position="148"/>
    </location>
</feature>
<evidence type="ECO:0000256" key="1">
    <source>
        <dbReference type="ARBA" id="ARBA00004604"/>
    </source>
</evidence>
<proteinExistence type="inferred from homology"/>
<name>A0A9P8CH47_9HELO</name>
<evidence type="ECO:0000256" key="2">
    <source>
        <dbReference type="ARBA" id="ARBA00006301"/>
    </source>
</evidence>
<dbReference type="PANTHER" id="PTHR12787:SF0">
    <property type="entry name" value="RIBOSOMAL RNA-PROCESSING PROTEIN 8"/>
    <property type="match status" value="1"/>
</dbReference>
<dbReference type="Proteomes" id="UP000887226">
    <property type="component" value="Unassembled WGS sequence"/>
</dbReference>
<evidence type="ECO:0000256" key="4">
    <source>
        <dbReference type="ARBA" id="ARBA00022603"/>
    </source>
</evidence>
<dbReference type="GO" id="GO:0016433">
    <property type="term" value="F:rRNA (adenine) methyltransferase activity"/>
    <property type="evidence" value="ECO:0007669"/>
    <property type="project" value="TreeGrafter"/>
</dbReference>
<dbReference type="OrthoDB" id="10258825at2759"/>
<keyword evidence="6 9" id="KW-0949">S-adenosyl-L-methionine</keyword>
<dbReference type="GO" id="GO:0005730">
    <property type="term" value="C:nucleolus"/>
    <property type="evidence" value="ECO:0007669"/>
    <property type="project" value="UniProtKB-SubCell"/>
</dbReference>
<comment type="function">
    <text evidence="9">S-adenosyl-L-methionine-dependent methyltransferase that specifically methylates the N(1) position of adenine in helix 25.1 in 25S rRNA. Required both for ribosomal 40S and 60S subunits biogenesis. Required for efficient pre-rRNA cleavage at site A2.</text>
</comment>
<organism evidence="11 12">
    <name type="scientific">Calycina marina</name>
    <dbReference type="NCBI Taxonomy" id="1763456"/>
    <lineage>
        <taxon>Eukaryota</taxon>
        <taxon>Fungi</taxon>
        <taxon>Dikarya</taxon>
        <taxon>Ascomycota</taxon>
        <taxon>Pezizomycotina</taxon>
        <taxon>Leotiomycetes</taxon>
        <taxon>Helotiales</taxon>
        <taxon>Pezizellaceae</taxon>
        <taxon>Calycina</taxon>
    </lineage>
</organism>
<dbReference type="InterPro" id="IPR029063">
    <property type="entry name" value="SAM-dependent_MTases_sf"/>
</dbReference>
<feature type="compositionally biased region" description="Basic residues" evidence="10">
    <location>
        <begin position="73"/>
        <end position="88"/>
    </location>
</feature>
<dbReference type="GO" id="GO:0042273">
    <property type="term" value="P:ribosomal large subunit biogenesis"/>
    <property type="evidence" value="ECO:0007669"/>
    <property type="project" value="TreeGrafter"/>
</dbReference>
<dbReference type="EC" id="2.1.1.-" evidence="9"/>
<evidence type="ECO:0000256" key="8">
    <source>
        <dbReference type="ARBA" id="ARBA00076672"/>
    </source>
</evidence>
<evidence type="ECO:0000256" key="3">
    <source>
        <dbReference type="ARBA" id="ARBA00022552"/>
    </source>
</evidence>
<dbReference type="EMBL" id="MU253801">
    <property type="protein sequence ID" value="KAG9246537.1"/>
    <property type="molecule type" value="Genomic_DNA"/>
</dbReference>
<dbReference type="Pfam" id="PF05148">
    <property type="entry name" value="Methyltransf_8"/>
    <property type="match status" value="1"/>
</dbReference>
<sequence>MFAVPGWKLDPGALKAQTALPKNPITKEALPPAADEGEDGTEAASSWNRKRKHAATEDSVNLAELWEKVIEKKPKKAKKDKVGKRRKSKDGEVDPTVETGAGPTEVIEEQSSHRAKKLKTMKEKKREKKAARAAAADPSKPPTHTATAVTKSTPIPIQTAIPPKPKPTAQLTPLQIAMRQKLISARFRHLNQTLYTTPSDHSLSLFASNPEMFVEYHEGFRRQVEVWPENPVSSYITSILSRGALRRDMRGQKPLPLPPLPGGKDGEKEKPLPRTQGKCHIVDLGCGDAGLARGLVKDEKRLNVQIYSFDLQSESPLVTKADIAQLPLGDESVDVAVFCLALMGTNWIDFVEEAYRVLHWKGELWVAEIKSRFGRVIGKKAGRVEHSVGNRMKGKGMDKQEAKRREEEMEEKDLAVEVDGEVNGKQETDVSSFVEVLRKRGFVLQGDVDLRNRMFAKMLFVKGLTPVKGKCVPVPKGMEQMGVETWKKKPKFIDRQAEEPVSSEAGVLKPCVYKLR</sequence>
<dbReference type="Gene3D" id="3.40.50.150">
    <property type="entry name" value="Vaccinia Virus protein VP39"/>
    <property type="match status" value="1"/>
</dbReference>
<keyword evidence="5 9" id="KW-0808">Transferase</keyword>
<reference evidence="11" key="1">
    <citation type="journal article" date="2021" name="IMA Fungus">
        <title>Genomic characterization of three marine fungi, including Emericellopsis atlantica sp. nov. with signatures of a generalist lifestyle and marine biomass degradation.</title>
        <authorList>
            <person name="Hagestad O.C."/>
            <person name="Hou L."/>
            <person name="Andersen J.H."/>
            <person name="Hansen E.H."/>
            <person name="Altermark B."/>
            <person name="Li C."/>
            <person name="Kuhnert E."/>
            <person name="Cox R.J."/>
            <person name="Crous P.W."/>
            <person name="Spatafora J.W."/>
            <person name="Lail K."/>
            <person name="Amirebrahimi M."/>
            <person name="Lipzen A."/>
            <person name="Pangilinan J."/>
            <person name="Andreopoulos W."/>
            <person name="Hayes R.D."/>
            <person name="Ng V."/>
            <person name="Grigoriev I.V."/>
            <person name="Jackson S.A."/>
            <person name="Sutton T.D.S."/>
            <person name="Dobson A.D.W."/>
            <person name="Rama T."/>
        </authorList>
    </citation>
    <scope>NUCLEOTIDE SEQUENCE</scope>
    <source>
        <strain evidence="11">TRa3180A</strain>
    </source>
</reference>
<evidence type="ECO:0000256" key="7">
    <source>
        <dbReference type="ARBA" id="ARBA00023242"/>
    </source>
</evidence>
<dbReference type="CDD" id="cd02440">
    <property type="entry name" value="AdoMet_MTases"/>
    <property type="match status" value="1"/>
</dbReference>
<dbReference type="PANTHER" id="PTHR12787">
    <property type="entry name" value="RIBOSOMAL RNA-PROCESSING PROTEIN 8"/>
    <property type="match status" value="1"/>
</dbReference>
<dbReference type="InterPro" id="IPR042036">
    <property type="entry name" value="RRP8_N"/>
</dbReference>
<comment type="subcellular location">
    <subcellularLocation>
        <location evidence="1 9">Nucleus</location>
        <location evidence="1 9">Nucleolus</location>
    </subcellularLocation>
</comment>
<keyword evidence="3 9" id="KW-0698">rRNA processing</keyword>
<dbReference type="AlphaFoldDB" id="A0A9P8CH47"/>
<keyword evidence="7 9" id="KW-0539">Nucleus</keyword>
<evidence type="ECO:0000313" key="11">
    <source>
        <dbReference type="EMBL" id="KAG9246537.1"/>
    </source>
</evidence>
<dbReference type="Gene3D" id="1.10.10.2150">
    <property type="entry name" value="Ribosomal RNA-processing protein 8, N-terminal domain"/>
    <property type="match status" value="1"/>
</dbReference>
<keyword evidence="4 9" id="KW-0489">Methyltransferase</keyword>
<comment type="caution">
    <text evidence="11">The sequence shown here is derived from an EMBL/GenBank/DDBJ whole genome shotgun (WGS) entry which is preliminary data.</text>
</comment>
<evidence type="ECO:0000313" key="12">
    <source>
        <dbReference type="Proteomes" id="UP000887226"/>
    </source>
</evidence>